<accession>A0ABT4S3S3</accession>
<evidence type="ECO:0000313" key="3">
    <source>
        <dbReference type="Proteomes" id="UP001144036"/>
    </source>
</evidence>
<name>A0ABT4S3S3_9ACTN</name>
<keyword evidence="1" id="KW-0472">Membrane</keyword>
<keyword evidence="1" id="KW-1133">Transmembrane helix</keyword>
<comment type="caution">
    <text evidence="2">The sequence shown here is derived from an EMBL/GenBank/DDBJ whole genome shotgun (WGS) entry which is preliminary data.</text>
</comment>
<evidence type="ECO:0000256" key="1">
    <source>
        <dbReference type="SAM" id="Phobius"/>
    </source>
</evidence>
<dbReference type="Proteomes" id="UP001144036">
    <property type="component" value="Unassembled WGS sequence"/>
</dbReference>
<evidence type="ECO:0008006" key="4">
    <source>
        <dbReference type="Google" id="ProtNLM"/>
    </source>
</evidence>
<reference evidence="2" key="1">
    <citation type="submission" date="2022-11" db="EMBL/GenBank/DDBJ databases">
        <title>Nonomuraea corallina sp. nov., a new species of the genus Nonomuraea isolated from sea side sediment in Thai sea.</title>
        <authorList>
            <person name="Ngamcharungchit C."/>
            <person name="Matsumoto A."/>
            <person name="Suriyachadkun C."/>
            <person name="Panbangred W."/>
            <person name="Inahashi Y."/>
            <person name="Intra B."/>
        </authorList>
    </citation>
    <scope>NUCLEOTIDE SEQUENCE</scope>
    <source>
        <strain evidence="2">MCN248</strain>
    </source>
</reference>
<dbReference type="EMBL" id="JAPNNL010000001">
    <property type="protein sequence ID" value="MDA0631806.1"/>
    <property type="molecule type" value="Genomic_DNA"/>
</dbReference>
<keyword evidence="1" id="KW-0812">Transmembrane</keyword>
<keyword evidence="3" id="KW-1185">Reference proteome</keyword>
<sequence length="56" mass="6049">MMVELPSMIAMTIHKAIGSIGGQSVEPLPIWVYRLLGLTGLVVAFFLFAIVFSIVA</sequence>
<protein>
    <recommendedName>
        <fullName evidence="4">Succinate dehydrogenase</fullName>
    </recommendedName>
</protein>
<evidence type="ECO:0000313" key="2">
    <source>
        <dbReference type="EMBL" id="MDA0631806.1"/>
    </source>
</evidence>
<organism evidence="2 3">
    <name type="scientific">Nonomuraea corallina</name>
    <dbReference type="NCBI Taxonomy" id="2989783"/>
    <lineage>
        <taxon>Bacteria</taxon>
        <taxon>Bacillati</taxon>
        <taxon>Actinomycetota</taxon>
        <taxon>Actinomycetes</taxon>
        <taxon>Streptosporangiales</taxon>
        <taxon>Streptosporangiaceae</taxon>
        <taxon>Nonomuraea</taxon>
    </lineage>
</organism>
<feature type="transmembrane region" description="Helical" evidence="1">
    <location>
        <begin position="31"/>
        <end position="55"/>
    </location>
</feature>
<gene>
    <name evidence="2" type="ORF">OUY22_00115</name>
</gene>
<dbReference type="RefSeq" id="WP_270152484.1">
    <property type="nucleotide sequence ID" value="NZ_JAPNNL010000001.1"/>
</dbReference>
<proteinExistence type="predicted"/>